<keyword evidence="1" id="KW-1133">Transmembrane helix</keyword>
<feature type="transmembrane region" description="Helical" evidence="1">
    <location>
        <begin position="95"/>
        <end position="113"/>
    </location>
</feature>
<evidence type="ECO:0008006" key="4">
    <source>
        <dbReference type="Google" id="ProtNLM"/>
    </source>
</evidence>
<dbReference type="Proteomes" id="UP000070544">
    <property type="component" value="Unassembled WGS sequence"/>
</dbReference>
<feature type="transmembrane region" description="Helical" evidence="1">
    <location>
        <begin position="125"/>
        <end position="146"/>
    </location>
</feature>
<dbReference type="Gene3D" id="1.20.1530.20">
    <property type="match status" value="1"/>
</dbReference>
<evidence type="ECO:0000313" key="3">
    <source>
        <dbReference type="Proteomes" id="UP000070544"/>
    </source>
</evidence>
<dbReference type="PANTHER" id="PTHR18640:SF5">
    <property type="entry name" value="SODIUM_BILE ACID COTRANSPORTER 7"/>
    <property type="match status" value="1"/>
</dbReference>
<keyword evidence="1" id="KW-0812">Transmembrane</keyword>
<evidence type="ECO:0000256" key="1">
    <source>
        <dbReference type="SAM" id="Phobius"/>
    </source>
</evidence>
<feature type="transmembrane region" description="Helical" evidence="1">
    <location>
        <begin position="258"/>
        <end position="281"/>
    </location>
</feature>
<organism evidence="2 3">
    <name type="scientific">Gonapodya prolifera (strain JEL478)</name>
    <name type="common">Monoblepharis prolifera</name>
    <dbReference type="NCBI Taxonomy" id="1344416"/>
    <lineage>
        <taxon>Eukaryota</taxon>
        <taxon>Fungi</taxon>
        <taxon>Fungi incertae sedis</taxon>
        <taxon>Chytridiomycota</taxon>
        <taxon>Chytridiomycota incertae sedis</taxon>
        <taxon>Monoblepharidomycetes</taxon>
        <taxon>Monoblepharidales</taxon>
        <taxon>Gonapodyaceae</taxon>
        <taxon>Gonapodya</taxon>
    </lineage>
</organism>
<keyword evidence="3" id="KW-1185">Reference proteome</keyword>
<name>A0A139A897_GONPJ</name>
<evidence type="ECO:0000313" key="2">
    <source>
        <dbReference type="EMBL" id="KXS13022.1"/>
    </source>
</evidence>
<feature type="transmembrane region" description="Helical" evidence="1">
    <location>
        <begin position="329"/>
        <end position="354"/>
    </location>
</feature>
<dbReference type="PIRSF" id="PIRSF026166">
    <property type="entry name" value="UCP026166"/>
    <property type="match status" value="1"/>
</dbReference>
<feature type="transmembrane region" description="Helical" evidence="1">
    <location>
        <begin position="192"/>
        <end position="212"/>
    </location>
</feature>
<dbReference type="EMBL" id="KQ965782">
    <property type="protein sequence ID" value="KXS13022.1"/>
    <property type="molecule type" value="Genomic_DNA"/>
</dbReference>
<dbReference type="InterPro" id="IPR016833">
    <property type="entry name" value="Put_Na-Bile_cotransptr"/>
</dbReference>
<dbReference type="PANTHER" id="PTHR18640">
    <property type="entry name" value="SOLUTE CARRIER FAMILY 10 MEMBER 7"/>
    <property type="match status" value="1"/>
</dbReference>
<dbReference type="STRING" id="1344416.A0A139A897"/>
<feature type="transmembrane region" description="Helical" evidence="1">
    <location>
        <begin position="302"/>
        <end position="323"/>
    </location>
</feature>
<gene>
    <name evidence="2" type="ORF">M427DRAFT_58943</name>
</gene>
<keyword evidence="1" id="KW-0472">Membrane</keyword>
<feature type="transmembrane region" description="Helical" evidence="1">
    <location>
        <begin position="32"/>
        <end position="50"/>
    </location>
</feature>
<reference evidence="2 3" key="1">
    <citation type="journal article" date="2015" name="Genome Biol. Evol.">
        <title>Phylogenomic analyses indicate that early fungi evolved digesting cell walls of algal ancestors of land plants.</title>
        <authorList>
            <person name="Chang Y."/>
            <person name="Wang S."/>
            <person name="Sekimoto S."/>
            <person name="Aerts A.L."/>
            <person name="Choi C."/>
            <person name="Clum A."/>
            <person name="LaButti K.M."/>
            <person name="Lindquist E.A."/>
            <person name="Yee Ngan C."/>
            <person name="Ohm R.A."/>
            <person name="Salamov A.A."/>
            <person name="Grigoriev I.V."/>
            <person name="Spatafora J.W."/>
            <person name="Berbee M.L."/>
        </authorList>
    </citation>
    <scope>NUCLEOTIDE SEQUENCE [LARGE SCALE GENOMIC DNA]</scope>
    <source>
        <strain evidence="2 3">JEL478</strain>
    </source>
</reference>
<dbReference type="Pfam" id="PF13593">
    <property type="entry name" value="SBF_like"/>
    <property type="match status" value="1"/>
</dbReference>
<dbReference type="OMA" id="LPIMIYH"/>
<dbReference type="InterPro" id="IPR038770">
    <property type="entry name" value="Na+/solute_symporter_sf"/>
</dbReference>
<sequence length="374" mass="40446">MAHAPEKHEIEVAAGPSRGLLSSVRDFLAKNWFLLGLVCAIGLAAAYPPLGKKGGYLASQYTVKYAGVAFVFLFSGMSLKTSVLIKATMVWRTHIVIQLLSLGFMPLLGWGIATGLKRGTGINPALLDGFVICMSAPTTVSSNTIMTRSAEGSEAISIVASVIGNILGIFVTPFLILGYLGQAASVDYGNLFFNLSVTVIIPLIIGQVIRFFRPTWVEWLQKYVNFGQFGNCMILLLVWSTFCDTFAAHISLAATDLLVVLALDLGTFIIVCLLSIGWYYAPHAVHVLKRAGFVIERPDAVAVMYVAATKTIALGIPIINILYDHDPNLGLYSIPLLIYHAGQLLLGAVVLPFVRRWNLAAAVKEDEKVDVGDV</sequence>
<dbReference type="AlphaFoldDB" id="A0A139A897"/>
<proteinExistence type="predicted"/>
<feature type="transmembrane region" description="Helical" evidence="1">
    <location>
        <begin position="158"/>
        <end position="180"/>
    </location>
</feature>
<feature type="transmembrane region" description="Helical" evidence="1">
    <location>
        <begin position="62"/>
        <end position="83"/>
    </location>
</feature>
<dbReference type="OrthoDB" id="188035at2759"/>
<protein>
    <recommendedName>
        <fullName evidence="4">SBF-domain-containing protein</fullName>
    </recommendedName>
</protein>
<accession>A0A139A897</accession>
<dbReference type="GO" id="GO:0005886">
    <property type="term" value="C:plasma membrane"/>
    <property type="evidence" value="ECO:0007669"/>
    <property type="project" value="TreeGrafter"/>
</dbReference>